<evidence type="ECO:0000313" key="1">
    <source>
        <dbReference type="EMBL" id="KAK2956744.1"/>
    </source>
</evidence>
<accession>A0ABQ9XZ44</accession>
<dbReference type="SUPFAM" id="SSF48371">
    <property type="entry name" value="ARM repeat"/>
    <property type="match status" value="1"/>
</dbReference>
<gene>
    <name evidence="1" type="ORF">BLNAU_8378</name>
</gene>
<dbReference type="Gene3D" id="1.25.10.10">
    <property type="entry name" value="Leucine-rich Repeat Variant"/>
    <property type="match status" value="1"/>
</dbReference>
<comment type="caution">
    <text evidence="1">The sequence shown here is derived from an EMBL/GenBank/DDBJ whole genome shotgun (WGS) entry which is preliminary data.</text>
</comment>
<dbReference type="EMBL" id="JARBJD010000053">
    <property type="protein sequence ID" value="KAK2956744.1"/>
    <property type="molecule type" value="Genomic_DNA"/>
</dbReference>
<proteinExistence type="predicted"/>
<name>A0ABQ9XZ44_9EUKA</name>
<sequence length="1468" mass="162474">MTWNRVDTLLSKLSNTANIGENPKETFFEMNALFDEFKSGELRLHPPTPAQFKDIQSCITKLYHLIHWSFLQNTAYGLQHAVLDLPLADVLEWLGISESENIMPESLIMTLLNNLSHHKREVRDAHGQLFGAIASVYPPIVTLLLTQLSEHKASTKGPIKWELLEGFSMALGWAGRRYKDGLSGDLLNQVLHVIIDHTKYTDSSGYSPYVRFQSFRALARLSNQTVLNTFSSEQWALIQETILSHIGDPDINVRRAVAAYVPQWVFHDMSQAETRINSIISNLETSTQPHYKQGAYLCLRLLASSNCLRLLPFQLICDLMFILYQSYMPEEHRNYRVLEATYASSCGALVDIICRVFGEHTPLKQAGVTHVRGVVPNKQDPVSTTLETSTEEQIRLISALFDKLSIKYENITDIRTSVFDLLLTPAISHPLYSPSPNLLDEGCRSVITLCKSFPKDFLHHRLDKFAAWTYRSIFHPSLPIADAARRTLLAVAELLDTDTDGLTHRFSFLIYSTLTSIATTHNTESRETVFRALKSIFDLSPVPDFFFKSGDVLKDCFALLVVGNENEDGGDSSDYPRSAAVDALRSFLIMIRNQNTKTALPLTSEELNSMWATTAKLIPKWIMDNSESLSISMTNLLRTLVNISPPFPDALPLDANNHKRLVFNLLPFLLVRSHAIEDKIRTRAVPAITNIIDSLSNAVSVVVDEENGTVRTLGELLVHIWHGTVGDEESDDVLPLTFNQILAENHKERYNPCVLDEDVNFDYNAQLASILAYSDITQSILDASQKLIKTICKDPSLLLVNLGKVLSLQRASGIMLMDSVACFGHSSAEEVTFEGAIISSVLASISSLNLFVYFVNHLVSLNLGSELPESLKQAETVSKNLLAVYGSASLPLLFYVGSKGRIPDFTKDMSKFNEESDYAQKRNEAKEALQEWFDEQKLTEYSETVEEKLSAVLTNDGLETALERVESLENEEEDSEVLSQQHSLILKAVRISMSILLFPDVPSLIPSPFNSFIQLLLKNPTFIPHTLAVATIKEEVKKFCSSLPGCAYPAFLSECKPSFDDTITESFPESTELKVWPEEISSPAKLVLASSLSIAAKGQYLLSTIPTSQLLNALKSIILLSSNPVVSDTLNELDDYAVFTCSLTSSAITNDLVKKGIVPHPCMAATVNKLAQTLACKAIRDAEEDGGTVQTELLKTIEDSVKQVIDFSKVDHSFSLDDSLALSIVSGFLSRIQRISERTTQNDGNLSGTAVAVLGLLSQDQFEQLLTSLTDTLALILRSISQFLPTAASRNINHTHVIQMNKTTGAQTQEQIVLSDSLTSVKDHFLAFQNSFPQLVTSCLLSLVHLSKLSAFSSLSPTHPLIPVLIEASQTKLFRTQNRGTSGTNLCSLLIDVCELASPSDMMKAQLLQGISDLVADEEIGLHNYQSIIFALSGHGTVEAVDGLSHGLNLPNPTPPVFGKSNETFGTE</sequence>
<reference evidence="1 2" key="1">
    <citation type="journal article" date="2022" name="bioRxiv">
        <title>Genomics of Preaxostyla Flagellates Illuminates Evolutionary Transitions and the Path Towards Mitochondrial Loss.</title>
        <authorList>
            <person name="Novak L.V.F."/>
            <person name="Treitli S.C."/>
            <person name="Pyrih J."/>
            <person name="Halakuc P."/>
            <person name="Pipaliya S.V."/>
            <person name="Vacek V."/>
            <person name="Brzon O."/>
            <person name="Soukal P."/>
            <person name="Eme L."/>
            <person name="Dacks J.B."/>
            <person name="Karnkowska A."/>
            <person name="Elias M."/>
            <person name="Hampl V."/>
        </authorList>
    </citation>
    <scope>NUCLEOTIDE SEQUENCE [LARGE SCALE GENOMIC DNA]</scope>
    <source>
        <strain evidence="1">NAU3</strain>
        <tissue evidence="1">Gut</tissue>
    </source>
</reference>
<protein>
    <submittedName>
        <fullName evidence="1">Uncharacterized protein</fullName>
    </submittedName>
</protein>
<dbReference type="InterPro" id="IPR011989">
    <property type="entry name" value="ARM-like"/>
</dbReference>
<evidence type="ECO:0000313" key="2">
    <source>
        <dbReference type="Proteomes" id="UP001281761"/>
    </source>
</evidence>
<dbReference type="Proteomes" id="UP001281761">
    <property type="component" value="Unassembled WGS sequence"/>
</dbReference>
<dbReference type="InterPro" id="IPR016024">
    <property type="entry name" value="ARM-type_fold"/>
</dbReference>
<organism evidence="1 2">
    <name type="scientific">Blattamonas nauphoetae</name>
    <dbReference type="NCBI Taxonomy" id="2049346"/>
    <lineage>
        <taxon>Eukaryota</taxon>
        <taxon>Metamonada</taxon>
        <taxon>Preaxostyla</taxon>
        <taxon>Oxymonadida</taxon>
        <taxon>Blattamonas</taxon>
    </lineage>
</organism>
<keyword evidence="2" id="KW-1185">Reference proteome</keyword>